<feature type="region of interest" description="Disordered" evidence="1">
    <location>
        <begin position="254"/>
        <end position="278"/>
    </location>
</feature>
<dbReference type="EMBL" id="AWTV01000009">
    <property type="protein sequence ID" value="KIH88451.1"/>
    <property type="molecule type" value="Genomic_DNA"/>
</dbReference>
<gene>
    <name evidence="2" type="ORF">SPBR_07082</name>
</gene>
<name>A0A0C2IGV9_9PEZI</name>
<keyword evidence="3" id="KW-1185">Reference proteome</keyword>
<dbReference type="HOGENOM" id="CLU_525968_0_0_1"/>
<dbReference type="OrthoDB" id="4586499at2759"/>
<evidence type="ECO:0008006" key="4">
    <source>
        <dbReference type="Google" id="ProtNLM"/>
    </source>
</evidence>
<accession>A0A0C2IGV9</accession>
<dbReference type="VEuPathDB" id="FungiDB:SPBR_07082"/>
<feature type="compositionally biased region" description="Low complexity" evidence="1">
    <location>
        <begin position="70"/>
        <end position="82"/>
    </location>
</feature>
<dbReference type="AlphaFoldDB" id="A0A0C2IGV9"/>
<dbReference type="Gene3D" id="3.30.710.10">
    <property type="entry name" value="Potassium Channel Kv1.1, Chain A"/>
    <property type="match status" value="1"/>
</dbReference>
<organism evidence="2 3">
    <name type="scientific">Sporothrix brasiliensis 5110</name>
    <dbReference type="NCBI Taxonomy" id="1398154"/>
    <lineage>
        <taxon>Eukaryota</taxon>
        <taxon>Fungi</taxon>
        <taxon>Dikarya</taxon>
        <taxon>Ascomycota</taxon>
        <taxon>Pezizomycotina</taxon>
        <taxon>Sordariomycetes</taxon>
        <taxon>Sordariomycetidae</taxon>
        <taxon>Ophiostomatales</taxon>
        <taxon>Ophiostomataceae</taxon>
        <taxon>Sporothrix</taxon>
    </lineage>
</organism>
<dbReference type="RefSeq" id="XP_040616461.1">
    <property type="nucleotide sequence ID" value="XM_040765336.1"/>
</dbReference>
<protein>
    <recommendedName>
        <fullName evidence="4">BTB domain-containing protein</fullName>
    </recommendedName>
</protein>
<feature type="region of interest" description="Disordered" evidence="1">
    <location>
        <begin position="425"/>
        <end position="479"/>
    </location>
</feature>
<dbReference type="Proteomes" id="UP000031575">
    <property type="component" value="Unassembled WGS sequence"/>
</dbReference>
<feature type="compositionally biased region" description="Acidic residues" evidence="1">
    <location>
        <begin position="437"/>
        <end position="451"/>
    </location>
</feature>
<dbReference type="GeneID" id="63680257"/>
<comment type="caution">
    <text evidence="2">The sequence shown here is derived from an EMBL/GenBank/DDBJ whole genome shotgun (WGS) entry which is preliminary data.</text>
</comment>
<evidence type="ECO:0000256" key="1">
    <source>
        <dbReference type="SAM" id="MobiDB-lite"/>
    </source>
</evidence>
<evidence type="ECO:0000313" key="2">
    <source>
        <dbReference type="EMBL" id="KIH88451.1"/>
    </source>
</evidence>
<dbReference type="InterPro" id="IPR011333">
    <property type="entry name" value="SKP1/BTB/POZ_sf"/>
</dbReference>
<dbReference type="SUPFAM" id="SSF54695">
    <property type="entry name" value="POZ domain"/>
    <property type="match status" value="1"/>
</dbReference>
<feature type="region of interest" description="Disordered" evidence="1">
    <location>
        <begin position="1"/>
        <end position="108"/>
    </location>
</feature>
<proteinExistence type="predicted"/>
<evidence type="ECO:0000313" key="3">
    <source>
        <dbReference type="Proteomes" id="UP000031575"/>
    </source>
</evidence>
<feature type="compositionally biased region" description="Basic and acidic residues" evidence="1">
    <location>
        <begin position="99"/>
        <end position="108"/>
    </location>
</feature>
<dbReference type="CDD" id="cd18186">
    <property type="entry name" value="BTB_POZ_ZBTB_KLHL-like"/>
    <property type="match status" value="1"/>
</dbReference>
<sequence length="518" mass="58401">MQEITSRGSRKGPSGRNFWNSRGRGRKSNTWREAQGDGVAGTGVTSDPNKVDKANDEWTPNPNPSPLRQPQPVQQRPDAQAVDSEFESTEGVLANDDQSQERPVDDERTRAGTQLVYNEMRRNEKLNPRRQYTADGWNVKIVCNSVEWYLHKYILRKCQYFSAFLPVSELDDGSVSVIELHNHCAGQLANVLRFMYFFEYPGAEYDPRQPLYADSLLTNTAMYVAGASVGHQGMMQYAKKHIIKWSNAVLPGSTSMDESDGDDRMSASIPSRSESPLGLAVRSSGQMDYAILRLADPLLRSLTIVYEQPLTVRAGHLYNLRLVLVRFVAAALSFLAINAAFRAHFRNEWERPLSLPPSDDRPQGRTVIDDIIVDYAMFSDLGRIGWQKVTLGGGVTAHVKKRWQPSLARTFALLKRLSRNERSWTNNGLGPYRDDVNDYDDDDDDGDDDNDDSKPEEQTVMPETNTKPESGSELWCESEAVQKGQEKYLEASMLDHEKTMRELLQGLDSLLASEMFTS</sequence>
<reference evidence="2 3" key="1">
    <citation type="journal article" date="2014" name="BMC Genomics">
        <title>Comparative genomics of the major fungal agents of human and animal Sporotrichosis: Sporothrix schenckii and Sporothrix brasiliensis.</title>
        <authorList>
            <person name="Teixeira M.M."/>
            <person name="de Almeida L.G."/>
            <person name="Kubitschek-Barreira P."/>
            <person name="Alves F.L."/>
            <person name="Kioshima E.S."/>
            <person name="Abadio A.K."/>
            <person name="Fernandes L."/>
            <person name="Derengowski L.S."/>
            <person name="Ferreira K.S."/>
            <person name="Souza R.C."/>
            <person name="Ruiz J.C."/>
            <person name="de Andrade N.C."/>
            <person name="Paes H.C."/>
            <person name="Nicola A.M."/>
            <person name="Albuquerque P."/>
            <person name="Gerber A.L."/>
            <person name="Martins V.P."/>
            <person name="Peconick L.D."/>
            <person name="Neto A.V."/>
            <person name="Chaucanez C.B."/>
            <person name="Silva P.A."/>
            <person name="Cunha O.L."/>
            <person name="de Oliveira F.F."/>
            <person name="dos Santos T.C."/>
            <person name="Barros A.L."/>
            <person name="Soares M.A."/>
            <person name="de Oliveira L.M."/>
            <person name="Marini M.M."/>
            <person name="Villalobos-Duno H."/>
            <person name="Cunha M.M."/>
            <person name="de Hoog S."/>
            <person name="da Silveira J.F."/>
            <person name="Henrissat B."/>
            <person name="Nino-Vega G.A."/>
            <person name="Cisalpino P.S."/>
            <person name="Mora-Montes H.M."/>
            <person name="Almeida S.R."/>
            <person name="Stajich J.E."/>
            <person name="Lopes-Bezerra L.M."/>
            <person name="Vasconcelos A.T."/>
            <person name="Felipe M.S."/>
        </authorList>
    </citation>
    <scope>NUCLEOTIDE SEQUENCE [LARGE SCALE GENOMIC DNA]</scope>
    <source>
        <strain evidence="2 3">5110</strain>
    </source>
</reference>